<feature type="region of interest" description="Disordered" evidence="1">
    <location>
        <begin position="17"/>
        <end position="56"/>
    </location>
</feature>
<dbReference type="InterPro" id="IPR029063">
    <property type="entry name" value="SAM-dependent_MTases_sf"/>
</dbReference>
<comment type="caution">
    <text evidence="2">The sequence shown here is derived from an EMBL/GenBank/DDBJ whole genome shotgun (WGS) entry which is preliminary data.</text>
</comment>
<keyword evidence="3" id="KW-1185">Reference proteome</keyword>
<feature type="compositionally biased region" description="Polar residues" evidence="1">
    <location>
        <begin position="75"/>
        <end position="84"/>
    </location>
</feature>
<sequence>MFDVIWTDPDRELVGERRAKKEIAREQQRAKEKLEGSRSSLSSTRGSSSSGEKQLGFFFGSSSLRKGADSLKAKQPSTPSSNRAPTADDANRPPSPQWNLNTVPSMPALRPSSNHSSDDGFSRSDPVFDQESMSYPSSSRGVADSVISKWTDQTGVTTPSISATSVAESIKSSKSSIIQTLGPSSFITVSTEITVSPRTSETDISQLISEISISSDGAREDVSNPPISPRARSFASEDLDSPISLVPQPPMQPLSPSWMSAFKPNNPEAWRPPEAWDYNPPDPEPARPTRVRRFESREQLADDNAIALDLHEMGREIEMMAAADPIIILQRLREDWRNSKDISLYKEVEMEKKMWMLSALHNMDPTLDTSRPSTLRIPTDRVQKVLALHESEVAVATYLAAIHRSKHVYHMSPSPLSHTLFPNVHPLSVPTVSASHFPVAPQLFGAVYSLSLPSQISSHDIPTILKSIHRCLVPGGTLHLTLIDPLPVASSLGPRMRAWLEEHLLLNLERSFRCVNPTKLLPIWLADCALRGEGSTITTAKFLAVPPEHSQGRRCPGDPDPGDKDLKTELCGVVGRMLWREVWGVFIGAEKWWWEESACVDECLELGTYWEYNLTEAVKESS</sequence>
<dbReference type="EMBL" id="NLAX01000006">
    <property type="protein sequence ID" value="PKS11648.1"/>
    <property type="molecule type" value="Genomic_DNA"/>
</dbReference>
<evidence type="ECO:0000313" key="3">
    <source>
        <dbReference type="Proteomes" id="UP000233524"/>
    </source>
</evidence>
<evidence type="ECO:0000313" key="2">
    <source>
        <dbReference type="EMBL" id="PKS11648.1"/>
    </source>
</evidence>
<dbReference type="SUPFAM" id="SSF53335">
    <property type="entry name" value="S-adenosyl-L-methionine-dependent methyltransferases"/>
    <property type="match status" value="1"/>
</dbReference>
<dbReference type="InParanoid" id="A0A2N3NGU6"/>
<feature type="compositionally biased region" description="Low complexity" evidence="1">
    <location>
        <begin position="37"/>
        <end position="53"/>
    </location>
</feature>
<dbReference type="VEuPathDB" id="FungiDB:jhhlp_001799"/>
<evidence type="ECO:0008006" key="4">
    <source>
        <dbReference type="Google" id="ProtNLM"/>
    </source>
</evidence>
<dbReference type="Proteomes" id="UP000233524">
    <property type="component" value="Unassembled WGS sequence"/>
</dbReference>
<name>A0A2N3NGU6_9PEZI</name>
<feature type="compositionally biased region" description="Polar residues" evidence="1">
    <location>
        <begin position="131"/>
        <end position="140"/>
    </location>
</feature>
<proteinExistence type="predicted"/>
<dbReference type="AlphaFoldDB" id="A0A2N3NGU6"/>
<reference evidence="2 3" key="1">
    <citation type="journal article" date="2017" name="G3 (Bethesda)">
        <title>First Draft Genome Sequence of the Pathogenic Fungus Lomentospora prolificans (Formerly Scedosporium prolificans).</title>
        <authorList>
            <person name="Luo R."/>
            <person name="Zimin A."/>
            <person name="Workman R."/>
            <person name="Fan Y."/>
            <person name="Pertea G."/>
            <person name="Grossman N."/>
            <person name="Wear M.P."/>
            <person name="Jia B."/>
            <person name="Miller H."/>
            <person name="Casadevall A."/>
            <person name="Timp W."/>
            <person name="Zhang S.X."/>
            <person name="Salzberg S.L."/>
        </authorList>
    </citation>
    <scope>NUCLEOTIDE SEQUENCE [LARGE SCALE GENOMIC DNA]</scope>
    <source>
        <strain evidence="2 3">JHH-5317</strain>
    </source>
</reference>
<protein>
    <recommendedName>
        <fullName evidence="4">Methyltransferase type 11 domain-containing protein</fullName>
    </recommendedName>
</protein>
<gene>
    <name evidence="2" type="ORF">jhhlp_001799</name>
</gene>
<feature type="region of interest" description="Disordered" evidence="1">
    <location>
        <begin position="68"/>
        <end position="143"/>
    </location>
</feature>
<feature type="compositionally biased region" description="Basic and acidic residues" evidence="1">
    <location>
        <begin position="17"/>
        <end position="36"/>
    </location>
</feature>
<evidence type="ECO:0000256" key="1">
    <source>
        <dbReference type="SAM" id="MobiDB-lite"/>
    </source>
</evidence>
<organism evidence="2 3">
    <name type="scientific">Lomentospora prolificans</name>
    <dbReference type="NCBI Taxonomy" id="41688"/>
    <lineage>
        <taxon>Eukaryota</taxon>
        <taxon>Fungi</taxon>
        <taxon>Dikarya</taxon>
        <taxon>Ascomycota</taxon>
        <taxon>Pezizomycotina</taxon>
        <taxon>Sordariomycetes</taxon>
        <taxon>Hypocreomycetidae</taxon>
        <taxon>Microascales</taxon>
        <taxon>Microascaceae</taxon>
        <taxon>Lomentospora</taxon>
    </lineage>
</organism>
<accession>A0A2N3NGU6</accession>
<dbReference type="OrthoDB" id="3902588at2759"/>